<feature type="domain" description="GGDEF" evidence="5">
    <location>
        <begin position="648"/>
        <end position="781"/>
    </location>
</feature>
<evidence type="ECO:0000313" key="6">
    <source>
        <dbReference type="EMBL" id="THF51076.1"/>
    </source>
</evidence>
<evidence type="ECO:0000256" key="2">
    <source>
        <dbReference type="SAM" id="MobiDB-lite"/>
    </source>
</evidence>
<dbReference type="Pfam" id="PF00990">
    <property type="entry name" value="GGDEF"/>
    <property type="match status" value="1"/>
</dbReference>
<dbReference type="InterPro" id="IPR035919">
    <property type="entry name" value="EAL_sf"/>
</dbReference>
<dbReference type="PROSITE" id="PS50887">
    <property type="entry name" value="GGDEF"/>
    <property type="match status" value="1"/>
</dbReference>
<evidence type="ECO:0000256" key="1">
    <source>
        <dbReference type="SAM" id="Coils"/>
    </source>
</evidence>
<reference evidence="6 7" key="1">
    <citation type="submission" date="2019-04" db="EMBL/GenBank/DDBJ databases">
        <title>Rhizobium terrae sp. nov., isolated from a paddy soil.</title>
        <authorList>
            <person name="Lin S.-Y."/>
            <person name="Hameed A."/>
            <person name="Huang H.-I."/>
            <person name="Young C.-C."/>
        </authorList>
    </citation>
    <scope>NUCLEOTIDE SEQUENCE [LARGE SCALE GENOMIC DNA]</scope>
    <source>
        <strain evidence="6 7">CC-HIH110</strain>
    </source>
</reference>
<feature type="transmembrane region" description="Helical" evidence="3">
    <location>
        <begin position="269"/>
        <end position="290"/>
    </location>
</feature>
<dbReference type="SUPFAM" id="SSF141868">
    <property type="entry name" value="EAL domain-like"/>
    <property type="match status" value="1"/>
</dbReference>
<name>A0A4S3ZZL3_9HYPH</name>
<dbReference type="PANTHER" id="PTHR44757">
    <property type="entry name" value="DIGUANYLATE CYCLASE DGCP"/>
    <property type="match status" value="1"/>
</dbReference>
<dbReference type="AlphaFoldDB" id="A0A4S3ZZL3"/>
<dbReference type="Proteomes" id="UP000310754">
    <property type="component" value="Unassembled WGS sequence"/>
</dbReference>
<dbReference type="EMBL" id="SSOA01000003">
    <property type="protein sequence ID" value="THF51076.1"/>
    <property type="molecule type" value="Genomic_DNA"/>
</dbReference>
<evidence type="ECO:0000259" key="5">
    <source>
        <dbReference type="PROSITE" id="PS50887"/>
    </source>
</evidence>
<dbReference type="InterPro" id="IPR052155">
    <property type="entry name" value="Biofilm_reg_signaling"/>
</dbReference>
<feature type="region of interest" description="Disordered" evidence="2">
    <location>
        <begin position="116"/>
        <end position="142"/>
    </location>
</feature>
<dbReference type="GO" id="GO:0003824">
    <property type="term" value="F:catalytic activity"/>
    <property type="evidence" value="ECO:0007669"/>
    <property type="project" value="UniProtKB-ARBA"/>
</dbReference>
<sequence>MKSLEKIDFPNKQIFLILGLALACVFYTLIYIDRLNTNTDLTASRKYAQNQLIEVESLLSVYIDRNLATLSDLASATTGVTDSLALDADRLNSAILQSNPHFLSISMIEDNGNERKWARDATSPNSETPTSETPTSESGAPAIVTAPETPGVRILPNGKLQLDAISPANAAHHRTIVRAILDGSTFVANALKHRTDLQSHASPPLDILVGTRLANDADGTTLPLWGPAELADDVVESRNIPLANGSLHLIARPKGGWSGAGPDTDAFRLTLVAVGLALATIFSSIALLLVERNRNRQNLKLTQERHRILAKRFELAMNSSNIGIWELDDGDNTIRHDSRATQLHGLSAVHANTHDLNSWLTAVHPNDRSKVEQHLLRCRESDKAVVEEYRIVLQDGSKRHIRSVGAYSNQTGNEQTSPGRVTGILLDITSDVVMQDDLRAAKEGADIKNAELELALDDLSAREQQLEELSERFELALDSFTCGVWQHDFSTMRTVWDERMYQLYNVQPNGPYVTETEWLQSVHPQDVPEILEAARAATEEGTRIDGTHRVLLKGGTIRYVRSIGQLRVDRSGGRKLSGVSFDVTADVLLTEELRNAKAEAEARNIELELTKNRIEYNALHDPLTGLANRRKFDRELDALTALAKVGRPRFTILHLDLDRFKEINDTLGHAAGDAMLVNAAEVLNRHVNHTDLVARIGGDEFVVLLRDVVDEQTAADLASRIIKEMNIPYDFEGFTCRFGVSIGIAASKAAKADARKILIDADLALYEAKRKGRNRYEFFTESLQANIVTSRRVADELLTALERDEITAFYQPQFCANTMQLIGAEALVRWQHPERGLLPTISFLKVAEDLSIMAQIDKIVLDCSLRDRMRWTASGIIVPKISVNVSSKRLHDTNLVESLKGLSITPGSIAFELVESIFLDDNDETITSNIKTIKELGIDVEIDDFGTGHTSMISLLKIKPKRLKIDRQLVMPIIESDRERALVKSIIEIARSLGVGTIAEGVETQAHADILRDLGCDLLQGYAFAPALSSDDFAAFALSQSKRHAS</sequence>
<dbReference type="SMART" id="SM00267">
    <property type="entry name" value="GGDEF"/>
    <property type="match status" value="1"/>
</dbReference>
<dbReference type="InterPro" id="IPR035965">
    <property type="entry name" value="PAS-like_dom_sf"/>
</dbReference>
<keyword evidence="7" id="KW-1185">Reference proteome</keyword>
<dbReference type="InterPro" id="IPR029787">
    <property type="entry name" value="Nucleotide_cyclase"/>
</dbReference>
<dbReference type="CDD" id="cd01948">
    <property type="entry name" value="EAL"/>
    <property type="match status" value="1"/>
</dbReference>
<feature type="coiled-coil region" evidence="1">
    <location>
        <begin position="442"/>
        <end position="476"/>
    </location>
</feature>
<dbReference type="InterPro" id="IPR000160">
    <property type="entry name" value="GGDEF_dom"/>
</dbReference>
<dbReference type="NCBIfam" id="TIGR00229">
    <property type="entry name" value="sensory_box"/>
    <property type="match status" value="1"/>
</dbReference>
<dbReference type="SMART" id="SM00091">
    <property type="entry name" value="PAS"/>
    <property type="match status" value="2"/>
</dbReference>
<gene>
    <name evidence="6" type="ORF">E6C51_09175</name>
</gene>
<keyword evidence="3" id="KW-0812">Transmembrane</keyword>
<dbReference type="Pfam" id="PF08447">
    <property type="entry name" value="PAS_3"/>
    <property type="match status" value="2"/>
</dbReference>
<accession>A0A4S3ZZL3</accession>
<evidence type="ECO:0000313" key="7">
    <source>
        <dbReference type="Proteomes" id="UP000310754"/>
    </source>
</evidence>
<dbReference type="NCBIfam" id="TIGR00254">
    <property type="entry name" value="GGDEF"/>
    <property type="match status" value="1"/>
</dbReference>
<proteinExistence type="predicted"/>
<feature type="coiled-coil region" evidence="1">
    <location>
        <begin position="588"/>
        <end position="617"/>
    </location>
</feature>
<feature type="transmembrane region" description="Helical" evidence="3">
    <location>
        <begin position="12"/>
        <end position="32"/>
    </location>
</feature>
<dbReference type="SUPFAM" id="SSF55785">
    <property type="entry name" value="PYP-like sensor domain (PAS domain)"/>
    <property type="match status" value="2"/>
</dbReference>
<feature type="domain" description="EAL" evidence="4">
    <location>
        <begin position="790"/>
        <end position="1041"/>
    </location>
</feature>
<dbReference type="Pfam" id="PF00563">
    <property type="entry name" value="EAL"/>
    <property type="match status" value="1"/>
</dbReference>
<dbReference type="Gene3D" id="3.30.450.20">
    <property type="entry name" value="PAS domain"/>
    <property type="match status" value="2"/>
</dbReference>
<dbReference type="InterPro" id="IPR013655">
    <property type="entry name" value="PAS_fold_3"/>
</dbReference>
<comment type="caution">
    <text evidence="6">The sequence shown here is derived from an EMBL/GenBank/DDBJ whole genome shotgun (WGS) entry which is preliminary data.</text>
</comment>
<dbReference type="SMART" id="SM00052">
    <property type="entry name" value="EAL"/>
    <property type="match status" value="1"/>
</dbReference>
<keyword evidence="1" id="KW-0175">Coiled coil</keyword>
<evidence type="ECO:0000259" key="4">
    <source>
        <dbReference type="PROSITE" id="PS50883"/>
    </source>
</evidence>
<keyword evidence="3" id="KW-0472">Membrane</keyword>
<dbReference type="InterPro" id="IPR043128">
    <property type="entry name" value="Rev_trsase/Diguanyl_cyclase"/>
</dbReference>
<dbReference type="FunFam" id="3.30.70.270:FF:000001">
    <property type="entry name" value="Diguanylate cyclase domain protein"/>
    <property type="match status" value="1"/>
</dbReference>
<keyword evidence="3" id="KW-1133">Transmembrane helix</keyword>
<dbReference type="Gene3D" id="3.20.20.450">
    <property type="entry name" value="EAL domain"/>
    <property type="match status" value="1"/>
</dbReference>
<dbReference type="InterPro" id="IPR001633">
    <property type="entry name" value="EAL_dom"/>
</dbReference>
<dbReference type="PROSITE" id="PS50883">
    <property type="entry name" value="EAL"/>
    <property type="match status" value="1"/>
</dbReference>
<organism evidence="6 7">
    <name type="scientific">Allorhizobium terrae</name>
    <dbReference type="NCBI Taxonomy" id="1848972"/>
    <lineage>
        <taxon>Bacteria</taxon>
        <taxon>Pseudomonadati</taxon>
        <taxon>Pseudomonadota</taxon>
        <taxon>Alphaproteobacteria</taxon>
        <taxon>Hyphomicrobiales</taxon>
        <taxon>Rhizobiaceae</taxon>
        <taxon>Rhizobium/Agrobacterium group</taxon>
        <taxon>Allorhizobium</taxon>
    </lineage>
</organism>
<evidence type="ECO:0000256" key="3">
    <source>
        <dbReference type="SAM" id="Phobius"/>
    </source>
</evidence>
<dbReference type="CDD" id="cd01949">
    <property type="entry name" value="GGDEF"/>
    <property type="match status" value="1"/>
</dbReference>
<dbReference type="PROSITE" id="PS51257">
    <property type="entry name" value="PROKAR_LIPOPROTEIN"/>
    <property type="match status" value="1"/>
</dbReference>
<dbReference type="PANTHER" id="PTHR44757:SF2">
    <property type="entry name" value="BIOFILM ARCHITECTURE MAINTENANCE PROTEIN MBAA"/>
    <property type="match status" value="1"/>
</dbReference>
<dbReference type="Gene3D" id="3.30.70.270">
    <property type="match status" value="1"/>
</dbReference>
<feature type="compositionally biased region" description="Low complexity" evidence="2">
    <location>
        <begin position="122"/>
        <end position="138"/>
    </location>
</feature>
<protein>
    <submittedName>
        <fullName evidence="6">EAL domain-containing protein</fullName>
    </submittedName>
</protein>
<dbReference type="InterPro" id="IPR000014">
    <property type="entry name" value="PAS"/>
</dbReference>
<dbReference type="SUPFAM" id="SSF55073">
    <property type="entry name" value="Nucleotide cyclase"/>
    <property type="match status" value="1"/>
</dbReference>